<protein>
    <submittedName>
        <fullName evidence="2">Uncharacterized protein</fullName>
    </submittedName>
</protein>
<sequence>MGTTSPIQLATPVLPRHGRDPRLLQPQQVSSLGDIRTWTHQGQGPGMTASTSAHKSRLGSAPSDTPASPWLWPSRTPTDLSQRRGKSGLLTSLHAQSRARRPLQQAQTPMSPSLPKAARADPALVNFAISASREKQGSPLLRAESASEITVDGSLVQESAHVLQPAMADGDLKATLACGEVQQGAWKRLAPAASSPMTSAQSSWLRSSQHAAQPPAASAHSQARSGSAWVPMQPAQRRGLQPLGSGKLRIARATPPSMPESEVRQPQSTPASSTALLEASSPDRPAVSSERRSAKVRSKERLEELQEMLRELGGLVLPQPQQPASLQVLEHRPLSASTSDEGWAQERLGRLRDLQAEAAGALAAREEDRPPLSSGAEELAKALANATPVALRAASSNTRTQPALRQRPSGSDGGSVGGHEARPAAHRARSSVPAADGAEAHGACCDRFWDDSGCMGAVRRERHRLVFVFVILHILFAKGSNLQGVQRIHRPGRKLLQCTTEAACRARCPAGNNVIYLAPQDGTSGQCVCICSPTSSQQNSTPSTRSNSGLIGSSSFAQPLAGGGSGGNGNGGIATGGQTTTGTTSPDSGSTESPTTVPAQSSGSGSLGGSFNSASQQGTGSGSNLVGTVQSSGSSSATTTATLVNSATGSGTSGSGGSSTARLSRTPAQSG</sequence>
<feature type="region of interest" description="Disordered" evidence="1">
    <location>
        <begin position="96"/>
        <end position="119"/>
    </location>
</feature>
<feature type="compositionally biased region" description="Low complexity" evidence="1">
    <location>
        <begin position="626"/>
        <end position="650"/>
    </location>
</feature>
<gene>
    <name evidence="2" type="ORF">WJX75_006053</name>
</gene>
<feature type="region of interest" description="Disordered" evidence="1">
    <location>
        <begin position="390"/>
        <end position="433"/>
    </location>
</feature>
<evidence type="ECO:0000313" key="3">
    <source>
        <dbReference type="Proteomes" id="UP001491310"/>
    </source>
</evidence>
<feature type="region of interest" description="Disordered" evidence="1">
    <location>
        <begin position="200"/>
        <end position="299"/>
    </location>
</feature>
<reference evidence="2 3" key="1">
    <citation type="journal article" date="2024" name="Nat. Commun.">
        <title>Phylogenomics reveals the evolutionary origins of lichenization in chlorophyte algae.</title>
        <authorList>
            <person name="Puginier C."/>
            <person name="Libourel C."/>
            <person name="Otte J."/>
            <person name="Skaloud P."/>
            <person name="Haon M."/>
            <person name="Grisel S."/>
            <person name="Petersen M."/>
            <person name="Berrin J.G."/>
            <person name="Delaux P.M."/>
            <person name="Dal Grande F."/>
            <person name="Keller J."/>
        </authorList>
    </citation>
    <scope>NUCLEOTIDE SEQUENCE [LARGE SCALE GENOMIC DNA]</scope>
    <source>
        <strain evidence="2 3">SAG 216-7</strain>
    </source>
</reference>
<feature type="compositionally biased region" description="Low complexity" evidence="1">
    <location>
        <begin position="206"/>
        <end position="225"/>
    </location>
</feature>
<name>A0ABR2YVU9_9CHLO</name>
<organism evidence="2 3">
    <name type="scientific">Coccomyxa subellipsoidea</name>
    <dbReference type="NCBI Taxonomy" id="248742"/>
    <lineage>
        <taxon>Eukaryota</taxon>
        <taxon>Viridiplantae</taxon>
        <taxon>Chlorophyta</taxon>
        <taxon>core chlorophytes</taxon>
        <taxon>Trebouxiophyceae</taxon>
        <taxon>Trebouxiophyceae incertae sedis</taxon>
        <taxon>Coccomyxaceae</taxon>
        <taxon>Coccomyxa</taxon>
    </lineage>
</organism>
<comment type="caution">
    <text evidence="2">The sequence shown here is derived from an EMBL/GenBank/DDBJ whole genome shotgun (WGS) entry which is preliminary data.</text>
</comment>
<feature type="compositionally biased region" description="Basic and acidic residues" evidence="1">
    <location>
        <begin position="289"/>
        <end position="299"/>
    </location>
</feature>
<feature type="compositionally biased region" description="Low complexity" evidence="1">
    <location>
        <begin position="534"/>
        <end position="548"/>
    </location>
</feature>
<feature type="region of interest" description="Disordered" evidence="1">
    <location>
        <begin position="1"/>
        <end position="84"/>
    </location>
</feature>
<feature type="region of interest" description="Disordered" evidence="1">
    <location>
        <begin position="534"/>
        <end position="671"/>
    </location>
</feature>
<proteinExistence type="predicted"/>
<dbReference type="EMBL" id="JALJOT010000004">
    <property type="protein sequence ID" value="KAK9915920.1"/>
    <property type="molecule type" value="Genomic_DNA"/>
</dbReference>
<evidence type="ECO:0000256" key="1">
    <source>
        <dbReference type="SAM" id="MobiDB-lite"/>
    </source>
</evidence>
<feature type="compositionally biased region" description="Low complexity" evidence="1">
    <location>
        <begin position="576"/>
        <end position="615"/>
    </location>
</feature>
<keyword evidence="3" id="KW-1185">Reference proteome</keyword>
<feature type="compositionally biased region" description="Polar residues" evidence="1">
    <location>
        <begin position="661"/>
        <end position="671"/>
    </location>
</feature>
<accession>A0ABR2YVU9</accession>
<feature type="compositionally biased region" description="Polar residues" evidence="1">
    <location>
        <begin position="394"/>
        <end position="403"/>
    </location>
</feature>
<feature type="compositionally biased region" description="Polar residues" evidence="1">
    <location>
        <begin position="38"/>
        <end position="53"/>
    </location>
</feature>
<evidence type="ECO:0000313" key="2">
    <source>
        <dbReference type="EMBL" id="KAK9915920.1"/>
    </source>
</evidence>
<dbReference type="Proteomes" id="UP001491310">
    <property type="component" value="Unassembled WGS sequence"/>
</dbReference>
<feature type="compositionally biased region" description="Polar residues" evidence="1">
    <location>
        <begin position="264"/>
        <end position="275"/>
    </location>
</feature>
<feature type="compositionally biased region" description="Polar residues" evidence="1">
    <location>
        <begin position="616"/>
        <end position="625"/>
    </location>
</feature>
<feature type="compositionally biased region" description="Gly residues" evidence="1">
    <location>
        <begin position="561"/>
        <end position="575"/>
    </location>
</feature>